<evidence type="ECO:0000313" key="2">
    <source>
        <dbReference type="Proteomes" id="UP000823872"/>
    </source>
</evidence>
<reference evidence="1" key="2">
    <citation type="submission" date="2025-08" db="UniProtKB">
        <authorList>
            <consortium name="Ensembl"/>
        </authorList>
    </citation>
    <scope>IDENTIFICATION</scope>
    <source>
        <strain evidence="1">breed Abyssinian</strain>
    </source>
</reference>
<dbReference type="Ensembl" id="ENSFCTT00005019055.1">
    <property type="protein sequence ID" value="ENSFCTP00005012580.1"/>
    <property type="gene ID" value="ENSFCTG00005006877.1"/>
</dbReference>
<name>A0ABI7WQJ4_FELCA</name>
<dbReference type="GeneTree" id="ENSGT01150000286916"/>
<dbReference type="PANTHER" id="PTHR19446">
    <property type="entry name" value="REVERSE TRANSCRIPTASES"/>
    <property type="match status" value="1"/>
</dbReference>
<reference evidence="1 2" key="1">
    <citation type="submission" date="2021-02" db="EMBL/GenBank/DDBJ databases">
        <title>Safari Cat Assemblies.</title>
        <authorList>
            <person name="Bredemeyer K.R."/>
            <person name="Murphy W.J."/>
        </authorList>
    </citation>
    <scope>NUCLEOTIDE SEQUENCE [LARGE SCALE GENOMIC DNA]</scope>
</reference>
<protein>
    <submittedName>
        <fullName evidence="1">Uncharacterized protein</fullName>
    </submittedName>
</protein>
<sequence length="126" mass="14766">MCMNKLNQRDERPVRWKLQNTDKEIEDDSKKWKNIPCSWIGRTNIVTMSILPKLVYAFNAILIKISTAFFTELDHTILRFVCNRKRPRIAKASLRKRNKPIKLVVLQFQTSSILQSCNNQNSMALT</sequence>
<proteinExistence type="predicted"/>
<reference evidence="1" key="3">
    <citation type="submission" date="2025-09" db="UniProtKB">
        <authorList>
            <consortium name="Ensembl"/>
        </authorList>
    </citation>
    <scope>IDENTIFICATION</scope>
    <source>
        <strain evidence="1">breed Abyssinian</strain>
    </source>
</reference>
<dbReference type="Proteomes" id="UP000823872">
    <property type="component" value="Chromosome C2"/>
</dbReference>
<evidence type="ECO:0000313" key="1">
    <source>
        <dbReference type="Ensembl" id="ENSFCTP00005012580.1"/>
    </source>
</evidence>
<organism evidence="1 2">
    <name type="scientific">Felis catus</name>
    <name type="common">Cat</name>
    <name type="synonym">Felis silvestris catus</name>
    <dbReference type="NCBI Taxonomy" id="9685"/>
    <lineage>
        <taxon>Eukaryota</taxon>
        <taxon>Metazoa</taxon>
        <taxon>Chordata</taxon>
        <taxon>Craniata</taxon>
        <taxon>Vertebrata</taxon>
        <taxon>Euteleostomi</taxon>
        <taxon>Mammalia</taxon>
        <taxon>Eutheria</taxon>
        <taxon>Laurasiatheria</taxon>
        <taxon>Carnivora</taxon>
        <taxon>Feliformia</taxon>
        <taxon>Felidae</taxon>
        <taxon>Felinae</taxon>
        <taxon>Felis</taxon>
    </lineage>
</organism>
<accession>A0ABI7WQJ4</accession>
<keyword evidence="2" id="KW-1185">Reference proteome</keyword>